<comment type="caution">
    <text evidence="3">The sequence shown here is derived from an EMBL/GenBank/DDBJ whole genome shotgun (WGS) entry which is preliminary data.</text>
</comment>
<dbReference type="InterPro" id="IPR032109">
    <property type="entry name" value="Big_3_5"/>
</dbReference>
<evidence type="ECO:0000313" key="3">
    <source>
        <dbReference type="EMBL" id="MFC3573659.1"/>
    </source>
</evidence>
<dbReference type="Pfam" id="PF16640">
    <property type="entry name" value="Big_3_5"/>
    <property type="match status" value="1"/>
</dbReference>
<dbReference type="RefSeq" id="WP_310763122.1">
    <property type="nucleotide sequence ID" value="NZ_JBHRWR010000008.1"/>
</dbReference>
<evidence type="ECO:0000259" key="2">
    <source>
        <dbReference type="Pfam" id="PF16640"/>
    </source>
</evidence>
<keyword evidence="4" id="KW-1185">Reference proteome</keyword>
<dbReference type="SUPFAM" id="SSF110296">
    <property type="entry name" value="Oligoxyloglucan reducing end-specific cellobiohydrolase"/>
    <property type="match status" value="1"/>
</dbReference>
<gene>
    <name evidence="3" type="ORF">ACFOZ0_10335</name>
</gene>
<feature type="region of interest" description="Disordered" evidence="1">
    <location>
        <begin position="1"/>
        <end position="56"/>
    </location>
</feature>
<feature type="compositionally biased region" description="Polar residues" evidence="1">
    <location>
        <begin position="514"/>
        <end position="523"/>
    </location>
</feature>
<sequence length="634" mass="66946">MAASVPAQAIASTNDKRPVTDPKESPSRRAVGTCLHEPDEGTSSSASTRHRPSPRHGIRQAADVFIIDASASANSTGGEEPSIAVNPNNPNQVAITRFGPQCWNLNASLLYTSDGGQHWTNENSIPPPTGWPTAEGCPCDQTIDYGRDGRLYGTFQFSRSPGRAIVTGSTTDPTNPSAWKWNGNPAQLTNNKDQIDVDQPWLLVNRDPQIATQDNVYVLSNEDFGSSGPSNELGYVSYGADPVDITVMTRLGGQPSPHVVNPAPRLATDHRNGTVYALYQQSTTPGTTQPKNVTYKLNRSTDAGHTWTLNGSVDGLTLNSDPVPNNQSPGYKFAGNTRVEGGVHHVAVDPSNGDVYVVYGETAGGNNQLKILRLTSDGAGGLSVGTAYDVSTSTNIGLPSVAVLSDGTVGVLYDSYEGTTPDGFPIVAAHLARSTDQGVTFSDTVLEQFATPKPEADPLQDALGDYQQLKAVGDTFHGVFAGNTLGVPSDAPVHAVYFKTTSTPPPPIDRHTTSDLTSSANPSIQRRPVTFTDIICPVDPRATETPTGGVFFKADGKVIGTGALSPGGGTHCSSTSITTSRLRPGRHIITAYYSGDRNYLAGPLEQLTQTVVRSGHRALGGDGSGGEGRKNRKK</sequence>
<organism evidence="3 4">
    <name type="scientific">Streptomyces yaanensis</name>
    <dbReference type="NCBI Taxonomy" id="1142239"/>
    <lineage>
        <taxon>Bacteria</taxon>
        <taxon>Bacillati</taxon>
        <taxon>Actinomycetota</taxon>
        <taxon>Actinomycetes</taxon>
        <taxon>Kitasatosporales</taxon>
        <taxon>Streptomycetaceae</taxon>
        <taxon>Streptomyces</taxon>
    </lineage>
</organism>
<proteinExistence type="predicted"/>
<evidence type="ECO:0000256" key="1">
    <source>
        <dbReference type="SAM" id="MobiDB-lite"/>
    </source>
</evidence>
<dbReference type="Gene3D" id="2.120.10.10">
    <property type="match status" value="1"/>
</dbReference>
<dbReference type="EMBL" id="JBHRWR010000008">
    <property type="protein sequence ID" value="MFC3573659.1"/>
    <property type="molecule type" value="Genomic_DNA"/>
</dbReference>
<feature type="domain" description="Bacterial Ig-like" evidence="2">
    <location>
        <begin position="516"/>
        <end position="611"/>
    </location>
</feature>
<dbReference type="Gene3D" id="2.60.40.10">
    <property type="entry name" value="Immunoglobulins"/>
    <property type="match status" value="1"/>
</dbReference>
<name>A0ABV7S9J5_9ACTN</name>
<accession>A0ABV7S9J5</accession>
<protein>
    <submittedName>
        <fullName evidence="3">Ig-like domain repeat protein</fullName>
    </submittedName>
</protein>
<dbReference type="CDD" id="cd15482">
    <property type="entry name" value="Sialidase_non-viral"/>
    <property type="match status" value="1"/>
</dbReference>
<evidence type="ECO:0000313" key="4">
    <source>
        <dbReference type="Proteomes" id="UP001595701"/>
    </source>
</evidence>
<dbReference type="InterPro" id="IPR013783">
    <property type="entry name" value="Ig-like_fold"/>
</dbReference>
<dbReference type="Proteomes" id="UP001595701">
    <property type="component" value="Unassembled WGS sequence"/>
</dbReference>
<reference evidence="4" key="1">
    <citation type="journal article" date="2019" name="Int. J. Syst. Evol. Microbiol.">
        <title>The Global Catalogue of Microorganisms (GCM) 10K type strain sequencing project: providing services to taxonomists for standard genome sequencing and annotation.</title>
        <authorList>
            <consortium name="The Broad Institute Genomics Platform"/>
            <consortium name="The Broad Institute Genome Sequencing Center for Infectious Disease"/>
            <person name="Wu L."/>
            <person name="Ma J."/>
        </authorList>
    </citation>
    <scope>NUCLEOTIDE SEQUENCE [LARGE SCALE GENOMIC DNA]</scope>
    <source>
        <strain evidence="4">CGMCC 4.7035</strain>
    </source>
</reference>
<feature type="compositionally biased region" description="Basic and acidic residues" evidence="1">
    <location>
        <begin position="14"/>
        <end position="27"/>
    </location>
</feature>
<feature type="region of interest" description="Disordered" evidence="1">
    <location>
        <begin position="501"/>
        <end position="523"/>
    </location>
</feature>